<keyword evidence="2" id="KW-0472">Membrane</keyword>
<evidence type="ECO:0000256" key="2">
    <source>
        <dbReference type="SAM" id="Phobius"/>
    </source>
</evidence>
<feature type="compositionally biased region" description="Low complexity" evidence="1">
    <location>
        <begin position="142"/>
        <end position="151"/>
    </location>
</feature>
<sequence>MVSLVNGRSCGDYFQTSAFGDCVKANVQCDCPRVPISSTEPVFWLLAMFLLFMAVCCCMCCRNFSRLSTSNNRSHPVVARPVVSSEGRSTSAGMMGNGINSSYAARTQVPTYATQHSYAPQTHLTTFIAATPQKRESPPPEEYSQPPSYYECVSSSSPPHGCRDTTNENTHTCTNDYP</sequence>
<name>A0A1D2MQQ3_ORCCI</name>
<proteinExistence type="predicted"/>
<gene>
    <name evidence="3" type="ORF">Ocin01_11559</name>
</gene>
<protein>
    <submittedName>
        <fullName evidence="3">Uncharacterized protein</fullName>
    </submittedName>
</protein>
<dbReference type="EMBL" id="LJIJ01000709">
    <property type="protein sequence ID" value="ODM95124.1"/>
    <property type="molecule type" value="Genomic_DNA"/>
</dbReference>
<keyword evidence="4" id="KW-1185">Reference proteome</keyword>
<evidence type="ECO:0000313" key="3">
    <source>
        <dbReference type="EMBL" id="ODM95124.1"/>
    </source>
</evidence>
<accession>A0A1D2MQQ3</accession>
<keyword evidence="2" id="KW-0812">Transmembrane</keyword>
<comment type="caution">
    <text evidence="3">The sequence shown here is derived from an EMBL/GenBank/DDBJ whole genome shotgun (WGS) entry which is preliminary data.</text>
</comment>
<keyword evidence="2" id="KW-1133">Transmembrane helix</keyword>
<organism evidence="3 4">
    <name type="scientific">Orchesella cincta</name>
    <name type="common">Springtail</name>
    <name type="synonym">Podura cincta</name>
    <dbReference type="NCBI Taxonomy" id="48709"/>
    <lineage>
        <taxon>Eukaryota</taxon>
        <taxon>Metazoa</taxon>
        <taxon>Ecdysozoa</taxon>
        <taxon>Arthropoda</taxon>
        <taxon>Hexapoda</taxon>
        <taxon>Collembola</taxon>
        <taxon>Entomobryomorpha</taxon>
        <taxon>Entomobryoidea</taxon>
        <taxon>Orchesellidae</taxon>
        <taxon>Orchesellinae</taxon>
        <taxon>Orchesella</taxon>
    </lineage>
</organism>
<evidence type="ECO:0000313" key="4">
    <source>
        <dbReference type="Proteomes" id="UP000094527"/>
    </source>
</evidence>
<feature type="compositionally biased region" description="Polar residues" evidence="1">
    <location>
        <begin position="167"/>
        <end position="178"/>
    </location>
</feature>
<dbReference type="AlphaFoldDB" id="A0A1D2MQQ3"/>
<dbReference type="Proteomes" id="UP000094527">
    <property type="component" value="Unassembled WGS sequence"/>
</dbReference>
<evidence type="ECO:0000256" key="1">
    <source>
        <dbReference type="SAM" id="MobiDB-lite"/>
    </source>
</evidence>
<feature type="region of interest" description="Disordered" evidence="1">
    <location>
        <begin position="132"/>
        <end position="178"/>
    </location>
</feature>
<reference evidence="3 4" key="1">
    <citation type="journal article" date="2016" name="Genome Biol. Evol.">
        <title>Gene Family Evolution Reflects Adaptation to Soil Environmental Stressors in the Genome of the Collembolan Orchesella cincta.</title>
        <authorList>
            <person name="Faddeeva-Vakhrusheva A."/>
            <person name="Derks M.F."/>
            <person name="Anvar S.Y."/>
            <person name="Agamennone V."/>
            <person name="Suring W."/>
            <person name="Smit S."/>
            <person name="van Straalen N.M."/>
            <person name="Roelofs D."/>
        </authorList>
    </citation>
    <scope>NUCLEOTIDE SEQUENCE [LARGE SCALE GENOMIC DNA]</scope>
    <source>
        <tissue evidence="3">Mixed pool</tissue>
    </source>
</reference>
<feature type="transmembrane region" description="Helical" evidence="2">
    <location>
        <begin position="42"/>
        <end position="64"/>
    </location>
</feature>